<dbReference type="InParanoid" id="A0A7R8UNX5"/>
<dbReference type="PROSITE" id="PS50181">
    <property type="entry name" value="FBOX"/>
    <property type="match status" value="1"/>
</dbReference>
<dbReference type="PANTHER" id="PTHR13318">
    <property type="entry name" value="PARTNER OF PAIRED, ISOFORM B-RELATED"/>
    <property type="match status" value="1"/>
</dbReference>
<evidence type="ECO:0000256" key="15">
    <source>
        <dbReference type="ARBA" id="ARBA00081589"/>
    </source>
</evidence>
<dbReference type="SMART" id="SM00367">
    <property type="entry name" value="LRR_CC"/>
    <property type="match status" value="4"/>
</dbReference>
<keyword evidence="9" id="KW-0832">Ubl conjugation</keyword>
<keyword evidence="7" id="KW-0677">Repeat</keyword>
<proteinExistence type="predicted"/>
<dbReference type="GO" id="GO:0019005">
    <property type="term" value="C:SCF ubiquitin ligase complex"/>
    <property type="evidence" value="ECO:0007669"/>
    <property type="project" value="TreeGrafter"/>
</dbReference>
<evidence type="ECO:0000256" key="7">
    <source>
        <dbReference type="ARBA" id="ARBA00022737"/>
    </source>
</evidence>
<organism evidence="18 19">
    <name type="scientific">Hermetia illucens</name>
    <name type="common">Black soldier fly</name>
    <dbReference type="NCBI Taxonomy" id="343691"/>
    <lineage>
        <taxon>Eukaryota</taxon>
        <taxon>Metazoa</taxon>
        <taxon>Ecdysozoa</taxon>
        <taxon>Arthropoda</taxon>
        <taxon>Hexapoda</taxon>
        <taxon>Insecta</taxon>
        <taxon>Pterygota</taxon>
        <taxon>Neoptera</taxon>
        <taxon>Endopterygota</taxon>
        <taxon>Diptera</taxon>
        <taxon>Brachycera</taxon>
        <taxon>Stratiomyomorpha</taxon>
        <taxon>Stratiomyidae</taxon>
        <taxon>Hermetiinae</taxon>
        <taxon>Hermetia</taxon>
    </lineage>
</organism>
<keyword evidence="10" id="KW-0007">Acetylation</keyword>
<reference evidence="18 19" key="1">
    <citation type="submission" date="2020-11" db="EMBL/GenBank/DDBJ databases">
        <authorList>
            <person name="Wallbank WR R."/>
            <person name="Pardo Diaz C."/>
            <person name="Kozak K."/>
            <person name="Martin S."/>
            <person name="Jiggins C."/>
            <person name="Moest M."/>
            <person name="Warren A I."/>
            <person name="Generalovic N T."/>
            <person name="Byers J.R.P. K."/>
            <person name="Montejo-Kovacevich G."/>
            <person name="Yen C E."/>
        </authorList>
    </citation>
    <scope>NUCLEOTIDE SEQUENCE [LARGE SCALE GENOMIC DNA]</scope>
</reference>
<dbReference type="GO" id="GO:0140767">
    <property type="term" value="F:enzyme-substrate adaptor activity"/>
    <property type="evidence" value="ECO:0007669"/>
    <property type="project" value="UniProtKB-ARBA"/>
</dbReference>
<dbReference type="InterPro" id="IPR036047">
    <property type="entry name" value="F-box-like_dom_sf"/>
</dbReference>
<evidence type="ECO:0000313" key="19">
    <source>
        <dbReference type="Proteomes" id="UP000594454"/>
    </source>
</evidence>
<dbReference type="GO" id="GO:1905168">
    <property type="term" value="P:positive regulation of double-strand break repair via homologous recombination"/>
    <property type="evidence" value="ECO:0007669"/>
    <property type="project" value="UniProtKB-ARBA"/>
</dbReference>
<comment type="function">
    <text evidence="12">Substrate recognition component of a SCF (SKP1-CUL1-F-box protein) E3 ubiquitin-protein ligase complex which mediates the ubiquitination and subsequent proteasomal degradation of target proteins involved in cell cycle progression, signal transduction and transcription. Specifically recognizes phosphorylated CDKN1B/p27kip and is involved in regulation of G1/S transition. Degradation of CDKN1B/p27kip also requires CKS1. Recognizes target proteins ORC1, CDT1, RBL2, KMT2A/MLL1, CDK9, RAG2, NBN, FOXO1, UBP43, YTHDF2, and probably MYC, TOB1 and TAL1. Degradation of TAL1 also requires STUB1. Recognizes CDKN1A in association with CCNE1 or CCNE2 and CDK2. Promotes ubiquitination and destruction of CDH1 in a CK1-dependent manner, thereby regulating cell migration. Following phosphorylation in response to DNA damage, mediates 'Lys-63'-linked ubiquitination of NBN, promoting ATM recruitment to DNA damage sites and DNA repair via homologous recombination.</text>
</comment>
<keyword evidence="4" id="KW-0963">Cytoplasm</keyword>
<dbReference type="SMART" id="SM00256">
    <property type="entry name" value="FBOX"/>
    <property type="match status" value="1"/>
</dbReference>
<evidence type="ECO:0000256" key="16">
    <source>
        <dbReference type="SAM" id="MobiDB-lite"/>
    </source>
</evidence>
<evidence type="ECO:0000256" key="11">
    <source>
        <dbReference type="ARBA" id="ARBA00023242"/>
    </source>
</evidence>
<dbReference type="SUPFAM" id="SSF81383">
    <property type="entry name" value="F-box domain"/>
    <property type="match status" value="1"/>
</dbReference>
<dbReference type="EMBL" id="LR899011">
    <property type="protein sequence ID" value="CAD7084333.1"/>
    <property type="molecule type" value="Genomic_DNA"/>
</dbReference>
<dbReference type="Gene3D" id="3.80.10.10">
    <property type="entry name" value="Ribonuclease Inhibitor"/>
    <property type="match status" value="1"/>
</dbReference>
<comment type="pathway">
    <text evidence="3">Protein modification; protein ubiquitination.</text>
</comment>
<keyword evidence="8" id="KW-0833">Ubl conjugation pathway</keyword>
<feature type="domain" description="F-box" evidence="17">
    <location>
        <begin position="225"/>
        <end position="271"/>
    </location>
</feature>
<evidence type="ECO:0000256" key="10">
    <source>
        <dbReference type="ARBA" id="ARBA00022990"/>
    </source>
</evidence>
<dbReference type="GO" id="GO:0005737">
    <property type="term" value="C:cytoplasm"/>
    <property type="evidence" value="ECO:0007669"/>
    <property type="project" value="UniProtKB-SubCell"/>
</dbReference>
<evidence type="ECO:0000256" key="13">
    <source>
        <dbReference type="ARBA" id="ARBA00071634"/>
    </source>
</evidence>
<evidence type="ECO:0000259" key="17">
    <source>
        <dbReference type="PROSITE" id="PS50181"/>
    </source>
</evidence>
<dbReference type="GO" id="GO:0000082">
    <property type="term" value="P:G1/S transition of mitotic cell cycle"/>
    <property type="evidence" value="ECO:0007669"/>
    <property type="project" value="UniProtKB-ARBA"/>
</dbReference>
<dbReference type="GO" id="GO:0005634">
    <property type="term" value="C:nucleus"/>
    <property type="evidence" value="ECO:0007669"/>
    <property type="project" value="UniProtKB-SubCell"/>
</dbReference>
<name>A0A7R8UNX5_HERIL</name>
<keyword evidence="5" id="KW-0597">Phosphoprotein</keyword>
<evidence type="ECO:0000256" key="5">
    <source>
        <dbReference type="ARBA" id="ARBA00022553"/>
    </source>
</evidence>
<evidence type="ECO:0000256" key="8">
    <source>
        <dbReference type="ARBA" id="ARBA00022786"/>
    </source>
</evidence>
<dbReference type="OrthoDB" id="2095648at2759"/>
<dbReference type="GO" id="GO:0031146">
    <property type="term" value="P:SCF-dependent proteasomal ubiquitin-dependent protein catabolic process"/>
    <property type="evidence" value="ECO:0007669"/>
    <property type="project" value="TreeGrafter"/>
</dbReference>
<dbReference type="InterPro" id="IPR006553">
    <property type="entry name" value="Leu-rich_rpt_Cys-con_subtyp"/>
</dbReference>
<comment type="subcellular location">
    <subcellularLocation>
        <location evidence="2">Cytoplasm</location>
    </subcellularLocation>
    <subcellularLocation>
        <location evidence="1">Nucleus</location>
    </subcellularLocation>
</comment>
<evidence type="ECO:0000256" key="2">
    <source>
        <dbReference type="ARBA" id="ARBA00004496"/>
    </source>
</evidence>
<dbReference type="FunCoup" id="A0A7R8UNX5">
    <property type="interactions" value="800"/>
</dbReference>
<sequence length="552" mass="61326">MEKVKPSKTKINDENQCPSASSCGREEKREINAAWIRAEIAVCSPTSVCACKRARLTPKILRILTDDEGHELLEEMGIGILESDDSSSSAQSSELLNALCSQSNENKSSTESEEISNSPNDTTICNANFVDPNETLLPCSYKVGNTNIEIYTDNKPMDRLHKKVVACSNSKGRSPLATVACNNNLNNITQNNNNDATSIKKQTTIPDENFFLYRPKMMNANNGGKDPFKKVSDEVLLQVFKWLPKKTLIRCSYVCRRFHRLAQDESLWTRLDLGCKTLRAGALGKIISRGVVILRLAQAEMAHPVFEPDSLESSPEFQSKLQYLDLSMAVITKPSLKMLLSKCRQLKKLSLEHVQINDEICDEIAQNVHLEALNLAMSEGIRPSSMKTMMLNLTNLHSLNVAWSHLDEGCVNALVQNVTPNLLRLNIAGCRRSMTDSYLEILGKRCPGLLELDLSDCTALTSAAIGLVTKFKDLEYLSLSRCYCISATAYMDLGKLTSLSFLDVFGLLSETALQMLQNTFPTVGINKFIHSSVARPTVGTRRTSVWGLRTRD</sequence>
<feature type="compositionally biased region" description="Basic and acidic residues" evidence="16">
    <location>
        <begin position="1"/>
        <end position="13"/>
    </location>
</feature>
<feature type="region of interest" description="Disordered" evidence="16">
    <location>
        <begin position="1"/>
        <end position="23"/>
    </location>
</feature>
<dbReference type="SUPFAM" id="SSF52047">
    <property type="entry name" value="RNI-like"/>
    <property type="match status" value="1"/>
</dbReference>
<dbReference type="InterPro" id="IPR001810">
    <property type="entry name" value="F-box_dom"/>
</dbReference>
<dbReference type="Pfam" id="PF12937">
    <property type="entry name" value="F-box-like"/>
    <property type="match status" value="1"/>
</dbReference>
<dbReference type="InterPro" id="IPR032675">
    <property type="entry name" value="LRR_dom_sf"/>
</dbReference>
<evidence type="ECO:0000256" key="6">
    <source>
        <dbReference type="ARBA" id="ARBA00022614"/>
    </source>
</evidence>
<dbReference type="FunFam" id="3.80.10.10:FF:000105">
    <property type="entry name" value="S-phase kinase-associated protein 2"/>
    <property type="match status" value="1"/>
</dbReference>
<evidence type="ECO:0000313" key="18">
    <source>
        <dbReference type="EMBL" id="CAD7084333.1"/>
    </source>
</evidence>
<evidence type="ECO:0000256" key="3">
    <source>
        <dbReference type="ARBA" id="ARBA00004906"/>
    </source>
</evidence>
<dbReference type="AlphaFoldDB" id="A0A7R8UNX5"/>
<dbReference type="GO" id="GO:0000209">
    <property type="term" value="P:protein polyubiquitination"/>
    <property type="evidence" value="ECO:0007669"/>
    <property type="project" value="UniProtKB-ARBA"/>
</dbReference>
<accession>A0A7R8UNX5</accession>
<keyword evidence="6" id="KW-0433">Leucine-rich repeat</keyword>
<evidence type="ECO:0000256" key="4">
    <source>
        <dbReference type="ARBA" id="ARBA00022490"/>
    </source>
</evidence>
<protein>
    <recommendedName>
        <fullName evidence="13">S-phase kinase-associated protein 2</fullName>
    </recommendedName>
    <alternativeName>
        <fullName evidence="15">Cyclin-A/CDK2-associated protein p45</fullName>
    </alternativeName>
    <alternativeName>
        <fullName evidence="14">F-box protein Skp2</fullName>
    </alternativeName>
</protein>
<evidence type="ECO:0000256" key="1">
    <source>
        <dbReference type="ARBA" id="ARBA00004123"/>
    </source>
</evidence>
<dbReference type="Proteomes" id="UP000594454">
    <property type="component" value="Chromosome 3"/>
</dbReference>
<evidence type="ECO:0000256" key="9">
    <source>
        <dbReference type="ARBA" id="ARBA00022843"/>
    </source>
</evidence>
<evidence type="ECO:0000256" key="12">
    <source>
        <dbReference type="ARBA" id="ARBA00056227"/>
    </source>
</evidence>
<keyword evidence="19" id="KW-1185">Reference proteome</keyword>
<gene>
    <name evidence="18" type="ORF">HERILL_LOCUS7230</name>
</gene>
<keyword evidence="11" id="KW-0539">Nucleus</keyword>
<evidence type="ECO:0000256" key="14">
    <source>
        <dbReference type="ARBA" id="ARBA00077776"/>
    </source>
</evidence>
<feature type="region of interest" description="Disordered" evidence="16">
    <location>
        <begin position="101"/>
        <end position="120"/>
    </location>
</feature>